<keyword evidence="1" id="KW-0472">Membrane</keyword>
<feature type="transmembrane region" description="Helical" evidence="1">
    <location>
        <begin position="35"/>
        <end position="52"/>
    </location>
</feature>
<keyword evidence="3" id="KW-1185">Reference proteome</keyword>
<dbReference type="KEGG" id="ccai:NAS2_1246"/>
<evidence type="ECO:0000313" key="2">
    <source>
        <dbReference type="EMBL" id="BBE42635.1"/>
    </source>
</evidence>
<keyword evidence="1" id="KW-0812">Transmembrane</keyword>
<sequence>MARPSYRELLAISSVLLAVVEATWAYYPAPNATPLLAAAGLLAVYAAATSVGDGPSTSVLLTATAAISLLSPVLPASLVIVPVAASLALAASPAGGRRALLALATSVAFTSGYPFLPLLAAAGFLAAEWRVHRAHSMLLPAGYLISSIAGYLGMPVVAASFALASTAALAAYSGRGLTTCPFRMDRPMTSAGLAALAALALASKFVPSRVLIAASAAALYVLAAGLLAPTSVGSSERGLSVASTPVAQ</sequence>
<reference evidence="2 3" key="1">
    <citation type="journal article" date="2019" name="ISME J.">
        <title>Isolation and characterization of a thermophilic sulfur- and iron-reducing thaumarchaeote from a terrestrial acidic hot spring.</title>
        <authorList>
            <person name="Kato S."/>
            <person name="Itoh T."/>
            <person name="Yuki M."/>
            <person name="Nagamori M."/>
            <person name="Ohnishi M."/>
            <person name="Uematsu K."/>
            <person name="Suzuki K."/>
            <person name="Takashina T."/>
            <person name="Ohkuma M."/>
        </authorList>
    </citation>
    <scope>NUCLEOTIDE SEQUENCE [LARGE SCALE GENOMIC DNA]</scope>
    <source>
        <strain evidence="2 3">NAS-02</strain>
    </source>
</reference>
<feature type="transmembrane region" description="Helical" evidence="1">
    <location>
        <begin position="184"/>
        <end position="203"/>
    </location>
</feature>
<feature type="transmembrane region" description="Helical" evidence="1">
    <location>
        <begin position="59"/>
        <end position="87"/>
    </location>
</feature>
<keyword evidence="1" id="KW-1133">Transmembrane helix</keyword>
<gene>
    <name evidence="2" type="ORF">NAS2_1246</name>
</gene>
<feature type="transmembrane region" description="Helical" evidence="1">
    <location>
        <begin position="210"/>
        <end position="228"/>
    </location>
</feature>
<proteinExistence type="predicted"/>
<evidence type="ECO:0000256" key="1">
    <source>
        <dbReference type="SAM" id="Phobius"/>
    </source>
</evidence>
<feature type="transmembrane region" description="Helical" evidence="1">
    <location>
        <begin position="99"/>
        <end position="127"/>
    </location>
</feature>
<dbReference type="EMBL" id="AP018732">
    <property type="protein sequence ID" value="BBE42635.1"/>
    <property type="molecule type" value="Genomic_DNA"/>
</dbReference>
<evidence type="ECO:0000313" key="3">
    <source>
        <dbReference type="Proteomes" id="UP000509448"/>
    </source>
</evidence>
<dbReference type="RefSeq" id="WP_174448846.1">
    <property type="nucleotide sequence ID" value="NZ_AP018732.1"/>
</dbReference>
<accession>A0A4P2VP03</accession>
<dbReference type="Proteomes" id="UP000509448">
    <property type="component" value="Chromosome"/>
</dbReference>
<feature type="transmembrane region" description="Helical" evidence="1">
    <location>
        <begin position="148"/>
        <end position="172"/>
    </location>
</feature>
<dbReference type="AlphaFoldDB" id="A0A4P2VP03"/>
<organism evidence="2 3">
    <name type="scientific">Conexivisphaera calida</name>
    <dbReference type="NCBI Taxonomy" id="1874277"/>
    <lineage>
        <taxon>Archaea</taxon>
        <taxon>Nitrososphaerota</taxon>
        <taxon>Conexivisphaeria</taxon>
        <taxon>Conexivisphaerales</taxon>
        <taxon>Conexivisphaeraceae</taxon>
        <taxon>Conexivisphaera</taxon>
    </lineage>
</organism>
<dbReference type="GeneID" id="55585058"/>
<name>A0A4P2VP03_9ARCH</name>
<protein>
    <submittedName>
        <fullName evidence="2">Uncharacterized protein</fullName>
    </submittedName>
</protein>